<keyword evidence="2" id="KW-1133">Transmembrane helix</keyword>
<evidence type="ECO:0000313" key="3">
    <source>
        <dbReference type="EMBL" id="KAF3515747.1"/>
    </source>
</evidence>
<organism evidence="3 4">
    <name type="scientific">Brassica cretica</name>
    <name type="common">Mustard</name>
    <dbReference type="NCBI Taxonomy" id="69181"/>
    <lineage>
        <taxon>Eukaryota</taxon>
        <taxon>Viridiplantae</taxon>
        <taxon>Streptophyta</taxon>
        <taxon>Embryophyta</taxon>
        <taxon>Tracheophyta</taxon>
        <taxon>Spermatophyta</taxon>
        <taxon>Magnoliopsida</taxon>
        <taxon>eudicotyledons</taxon>
        <taxon>Gunneridae</taxon>
        <taxon>Pentapetalae</taxon>
        <taxon>rosids</taxon>
        <taxon>malvids</taxon>
        <taxon>Brassicales</taxon>
        <taxon>Brassicaceae</taxon>
        <taxon>Brassiceae</taxon>
        <taxon>Brassica</taxon>
    </lineage>
</organism>
<reference evidence="3 4" key="1">
    <citation type="journal article" date="2020" name="BMC Genomics">
        <title>Intraspecific diversification of the crop wild relative Brassica cretica Lam. using demographic model selection.</title>
        <authorList>
            <person name="Kioukis A."/>
            <person name="Michalopoulou V.A."/>
            <person name="Briers L."/>
            <person name="Pirintsos S."/>
            <person name="Studholme D.J."/>
            <person name="Pavlidis P."/>
            <person name="Sarris P.F."/>
        </authorList>
    </citation>
    <scope>NUCLEOTIDE SEQUENCE [LARGE SCALE GENOMIC DNA]</scope>
    <source>
        <strain evidence="4">cv. PFS-1207/04</strain>
    </source>
</reference>
<keyword evidence="2" id="KW-0472">Membrane</keyword>
<feature type="transmembrane region" description="Helical" evidence="2">
    <location>
        <begin position="60"/>
        <end position="78"/>
    </location>
</feature>
<comment type="caution">
    <text evidence="3">The sequence shown here is derived from an EMBL/GenBank/DDBJ whole genome shotgun (WGS) entry which is preliminary data.</text>
</comment>
<feature type="transmembrane region" description="Helical" evidence="2">
    <location>
        <begin position="21"/>
        <end position="54"/>
    </location>
</feature>
<proteinExistence type="predicted"/>
<name>A0ABQ7ANI6_BRACR</name>
<dbReference type="EMBL" id="QGKV02001556">
    <property type="protein sequence ID" value="KAF3515747.1"/>
    <property type="molecule type" value="Genomic_DNA"/>
</dbReference>
<sequence length="171" mass="19023">MKFIVVCNQKRKPNQNTTRARIVIAEAGVVIAGARIIITGARIIIAGTLCVFWGKSHKNRFLLTIFLVFSGELSSLLTNNRLSRLPTPGVQVSIQLCQHLPRQISHCRSSPAATDGSRRSDYRKPSHRKSHLVSSPSSKSEKSRTASQTARGHDETKPDMNHNPRNRHPRG</sequence>
<protein>
    <submittedName>
        <fullName evidence="3">Uncharacterized protein</fullName>
    </submittedName>
</protein>
<feature type="compositionally biased region" description="Basic and acidic residues" evidence="1">
    <location>
        <begin position="151"/>
        <end position="162"/>
    </location>
</feature>
<evidence type="ECO:0000313" key="4">
    <source>
        <dbReference type="Proteomes" id="UP000266723"/>
    </source>
</evidence>
<accession>A0ABQ7ANI6</accession>
<keyword evidence="4" id="KW-1185">Reference proteome</keyword>
<feature type="region of interest" description="Disordered" evidence="1">
    <location>
        <begin position="105"/>
        <end position="171"/>
    </location>
</feature>
<evidence type="ECO:0000256" key="2">
    <source>
        <dbReference type="SAM" id="Phobius"/>
    </source>
</evidence>
<evidence type="ECO:0000256" key="1">
    <source>
        <dbReference type="SAM" id="MobiDB-lite"/>
    </source>
</evidence>
<keyword evidence="2" id="KW-0812">Transmembrane</keyword>
<gene>
    <name evidence="3" type="ORF">DY000_02061502</name>
</gene>
<dbReference type="Proteomes" id="UP000266723">
    <property type="component" value="Unassembled WGS sequence"/>
</dbReference>